<keyword evidence="3" id="KW-0862">Zinc</keyword>
<proteinExistence type="predicted"/>
<evidence type="ECO:0000256" key="2">
    <source>
        <dbReference type="ARBA" id="ARBA00022771"/>
    </source>
</evidence>
<dbReference type="VEuPathDB" id="MicrosporidiaDB:CWI36_0333p0030"/>
<feature type="domain" description="RING-type" evidence="5">
    <location>
        <begin position="29"/>
        <end position="67"/>
    </location>
</feature>
<dbReference type="GO" id="GO:0043161">
    <property type="term" value="P:proteasome-mediated ubiquitin-dependent protein catabolic process"/>
    <property type="evidence" value="ECO:0007669"/>
    <property type="project" value="TreeGrafter"/>
</dbReference>
<keyword evidence="1" id="KW-0479">Metal-binding</keyword>
<dbReference type="InterPro" id="IPR017907">
    <property type="entry name" value="Znf_RING_CS"/>
</dbReference>
<evidence type="ECO:0000313" key="6">
    <source>
        <dbReference type="EMBL" id="TBU07063.1"/>
    </source>
</evidence>
<accession>A0A4Q9LG71</accession>
<evidence type="ECO:0000256" key="4">
    <source>
        <dbReference type="PROSITE-ProRule" id="PRU00175"/>
    </source>
</evidence>
<dbReference type="STRING" id="148818.A0A4Q9LG71"/>
<keyword evidence="2 4" id="KW-0863">Zinc-finger</keyword>
<sequence length="105" mass="12180">MLKIGPPFSKNIMKNLTQLISEVENILLCPICLNILEKPLKPKCVHYFCEKCIKMAHRLKKECPVCKEKITGNILYSCPNMNKILQIYKILVQETNEESEFPDIL</sequence>
<name>A0A4Q9LG71_9MICR</name>
<evidence type="ECO:0000256" key="3">
    <source>
        <dbReference type="ARBA" id="ARBA00022833"/>
    </source>
</evidence>
<dbReference type="PROSITE" id="PS00518">
    <property type="entry name" value="ZF_RING_1"/>
    <property type="match status" value="1"/>
</dbReference>
<dbReference type="SUPFAM" id="SSF57850">
    <property type="entry name" value="RING/U-box"/>
    <property type="match status" value="1"/>
</dbReference>
<protein>
    <recommendedName>
        <fullName evidence="5">RING-type domain-containing protein</fullName>
    </recommendedName>
</protein>
<dbReference type="InterPro" id="IPR013083">
    <property type="entry name" value="Znf_RING/FYVE/PHD"/>
</dbReference>
<dbReference type="PROSITE" id="PS50089">
    <property type="entry name" value="ZF_RING_2"/>
    <property type="match status" value="1"/>
</dbReference>
<gene>
    <name evidence="6" type="ORF">CWI36_0333p0030</name>
</gene>
<evidence type="ECO:0000256" key="1">
    <source>
        <dbReference type="ARBA" id="ARBA00022723"/>
    </source>
</evidence>
<dbReference type="InterPro" id="IPR001841">
    <property type="entry name" value="Znf_RING"/>
</dbReference>
<dbReference type="PANTHER" id="PTHR44080">
    <property type="entry name" value="E3 UBIQUITIN-PROTEIN LIGASE COP1"/>
    <property type="match status" value="1"/>
</dbReference>
<dbReference type="EMBL" id="PITI01000333">
    <property type="protein sequence ID" value="TBU07063.1"/>
    <property type="molecule type" value="Genomic_DNA"/>
</dbReference>
<keyword evidence="7" id="KW-1185">Reference proteome</keyword>
<dbReference type="Pfam" id="PF13923">
    <property type="entry name" value="zf-C3HC4_2"/>
    <property type="match status" value="1"/>
</dbReference>
<dbReference type="AlphaFoldDB" id="A0A4Q9LG71"/>
<dbReference type="PANTHER" id="PTHR44080:SF1">
    <property type="entry name" value="E3 UBIQUITIN-PROTEIN LIGASE COP1"/>
    <property type="match status" value="1"/>
</dbReference>
<dbReference type="InterPro" id="IPR042755">
    <property type="entry name" value="COP1"/>
</dbReference>
<reference evidence="6 7" key="1">
    <citation type="submission" date="2017-12" db="EMBL/GenBank/DDBJ databases">
        <authorList>
            <person name="Pombert J.-F."/>
            <person name="Haag K.L."/>
            <person name="Ebert D."/>
        </authorList>
    </citation>
    <scope>NUCLEOTIDE SEQUENCE [LARGE SCALE GENOMIC DNA]</scope>
    <source>
        <strain evidence="6">BE-OM-2</strain>
    </source>
</reference>
<organism evidence="6 7">
    <name type="scientific">Hamiltosporidium magnivora</name>
    <dbReference type="NCBI Taxonomy" id="148818"/>
    <lineage>
        <taxon>Eukaryota</taxon>
        <taxon>Fungi</taxon>
        <taxon>Fungi incertae sedis</taxon>
        <taxon>Microsporidia</taxon>
        <taxon>Dubosqiidae</taxon>
        <taxon>Hamiltosporidium</taxon>
    </lineage>
</organism>
<dbReference type="GO" id="GO:0008270">
    <property type="term" value="F:zinc ion binding"/>
    <property type="evidence" value="ECO:0007669"/>
    <property type="project" value="UniProtKB-KW"/>
</dbReference>
<dbReference type="GO" id="GO:0061630">
    <property type="term" value="F:ubiquitin protein ligase activity"/>
    <property type="evidence" value="ECO:0007669"/>
    <property type="project" value="InterPro"/>
</dbReference>
<dbReference type="SMART" id="SM00184">
    <property type="entry name" value="RING"/>
    <property type="match status" value="1"/>
</dbReference>
<comment type="caution">
    <text evidence="6">The sequence shown here is derived from an EMBL/GenBank/DDBJ whole genome shotgun (WGS) entry which is preliminary data.</text>
</comment>
<evidence type="ECO:0000313" key="7">
    <source>
        <dbReference type="Proteomes" id="UP000291404"/>
    </source>
</evidence>
<dbReference type="Gene3D" id="3.30.40.10">
    <property type="entry name" value="Zinc/RING finger domain, C3HC4 (zinc finger)"/>
    <property type="match status" value="1"/>
</dbReference>
<dbReference type="Proteomes" id="UP000291404">
    <property type="component" value="Unassembled WGS sequence"/>
</dbReference>
<evidence type="ECO:0000259" key="5">
    <source>
        <dbReference type="PROSITE" id="PS50089"/>
    </source>
</evidence>